<evidence type="ECO:0000313" key="1">
    <source>
        <dbReference type="EMBL" id="GAA0379807.1"/>
    </source>
</evidence>
<dbReference type="EMBL" id="BAAABW010000040">
    <property type="protein sequence ID" value="GAA0379807.1"/>
    <property type="molecule type" value="Genomic_DNA"/>
</dbReference>
<evidence type="ECO:0000313" key="2">
    <source>
        <dbReference type="Proteomes" id="UP001500063"/>
    </source>
</evidence>
<sequence>MDPLSFPVLTGAALTQAFTFLYGRLSAALDRRAEARDRVAVPDVLQGELRFPLSPDELEVTNREEALIAMRDALEVFSDQGQGHLLDGSNEGVRRSLARLRGALEAVYGQRITFVGEERPATGSPVVDQRLGTVRGKVTGMYAEEVSGRAQVIQDARTVEADAEVVGIKSKRIIGG</sequence>
<accession>A0ABP3HUV0</accession>
<proteinExistence type="predicted"/>
<name>A0ABP3HUV0_9ACTN</name>
<dbReference type="RefSeq" id="WP_344124113.1">
    <property type="nucleotide sequence ID" value="NZ_BAAABW010000040.1"/>
</dbReference>
<gene>
    <name evidence="1" type="ORF">GCM10010319_67930</name>
</gene>
<protein>
    <submittedName>
        <fullName evidence="1">Uncharacterized protein</fullName>
    </submittedName>
</protein>
<organism evidence="1 2">
    <name type="scientific">Streptomyces blastmyceticus</name>
    <dbReference type="NCBI Taxonomy" id="68180"/>
    <lineage>
        <taxon>Bacteria</taxon>
        <taxon>Bacillati</taxon>
        <taxon>Actinomycetota</taxon>
        <taxon>Actinomycetes</taxon>
        <taxon>Kitasatosporales</taxon>
        <taxon>Streptomycetaceae</taxon>
        <taxon>Streptomyces</taxon>
    </lineage>
</organism>
<comment type="caution">
    <text evidence="1">The sequence shown here is derived from an EMBL/GenBank/DDBJ whole genome shotgun (WGS) entry which is preliminary data.</text>
</comment>
<keyword evidence="2" id="KW-1185">Reference proteome</keyword>
<reference evidence="2" key="1">
    <citation type="journal article" date="2019" name="Int. J. Syst. Evol. Microbiol.">
        <title>The Global Catalogue of Microorganisms (GCM) 10K type strain sequencing project: providing services to taxonomists for standard genome sequencing and annotation.</title>
        <authorList>
            <consortium name="The Broad Institute Genomics Platform"/>
            <consortium name="The Broad Institute Genome Sequencing Center for Infectious Disease"/>
            <person name="Wu L."/>
            <person name="Ma J."/>
        </authorList>
    </citation>
    <scope>NUCLEOTIDE SEQUENCE [LARGE SCALE GENOMIC DNA]</scope>
    <source>
        <strain evidence="2">JCM 4565</strain>
    </source>
</reference>
<dbReference type="Proteomes" id="UP001500063">
    <property type="component" value="Unassembled WGS sequence"/>
</dbReference>